<sequence length="105" mass="11988">MHMGEPIIPLNGMSDRQWSQVTRIAALLQQEYASRRATLLKRLDVTVQSFKWSDKAKVSHTVFVNRNAFCICGDNGRDVDSVKSKKTDGAQPKRIGNWKLHNSRF</sequence>
<protein>
    <submittedName>
        <fullName evidence="2">Protein FAM98A</fullName>
    </submittedName>
</protein>
<comment type="caution">
    <text evidence="2">The sequence shown here is derived from an EMBL/GenBank/DDBJ whole genome shotgun (WGS) entry which is preliminary data.</text>
</comment>
<accession>A0A8E0RM67</accession>
<name>A0A8E0RM67_9TREM</name>
<dbReference type="EMBL" id="LUCM01009053">
    <property type="protein sequence ID" value="KAA0187531.1"/>
    <property type="molecule type" value="Genomic_DNA"/>
</dbReference>
<dbReference type="AlphaFoldDB" id="A0A8E0RM67"/>
<dbReference type="GO" id="GO:0072669">
    <property type="term" value="C:tRNA-splicing ligase complex"/>
    <property type="evidence" value="ECO:0007669"/>
    <property type="project" value="TreeGrafter"/>
</dbReference>
<dbReference type="PANTHER" id="PTHR31353:SF1">
    <property type="entry name" value="PROTEIN FAM98B"/>
    <property type="match status" value="1"/>
</dbReference>
<dbReference type="OrthoDB" id="512356at2759"/>
<proteinExistence type="inferred from homology"/>
<dbReference type="PANTHER" id="PTHR31353">
    <property type="entry name" value="FAM98"/>
    <property type="match status" value="1"/>
</dbReference>
<gene>
    <name evidence="2" type="ORF">FBUS_10273</name>
</gene>
<reference evidence="2" key="1">
    <citation type="submission" date="2019-05" db="EMBL/GenBank/DDBJ databases">
        <title>Annotation for the trematode Fasciolopsis buski.</title>
        <authorList>
            <person name="Choi Y.-J."/>
        </authorList>
    </citation>
    <scope>NUCLEOTIDE SEQUENCE</scope>
    <source>
        <strain evidence="2">HT</strain>
        <tissue evidence="2">Whole worm</tissue>
    </source>
</reference>
<dbReference type="Proteomes" id="UP000728185">
    <property type="component" value="Unassembled WGS sequence"/>
</dbReference>
<evidence type="ECO:0000313" key="3">
    <source>
        <dbReference type="Proteomes" id="UP000728185"/>
    </source>
</evidence>
<evidence type="ECO:0000313" key="2">
    <source>
        <dbReference type="EMBL" id="KAA0187531.1"/>
    </source>
</evidence>
<evidence type="ECO:0000256" key="1">
    <source>
        <dbReference type="ARBA" id="ARBA00007218"/>
    </source>
</evidence>
<dbReference type="InterPro" id="IPR018797">
    <property type="entry name" value="FAM98"/>
</dbReference>
<keyword evidence="3" id="KW-1185">Reference proteome</keyword>
<dbReference type="Pfam" id="PF10239">
    <property type="entry name" value="DUF2465"/>
    <property type="match status" value="1"/>
</dbReference>
<comment type="similarity">
    <text evidence="1">Belongs to the FAM98 family.</text>
</comment>
<organism evidence="2 3">
    <name type="scientific">Fasciolopsis buskii</name>
    <dbReference type="NCBI Taxonomy" id="27845"/>
    <lineage>
        <taxon>Eukaryota</taxon>
        <taxon>Metazoa</taxon>
        <taxon>Spiralia</taxon>
        <taxon>Lophotrochozoa</taxon>
        <taxon>Platyhelminthes</taxon>
        <taxon>Trematoda</taxon>
        <taxon>Digenea</taxon>
        <taxon>Plagiorchiida</taxon>
        <taxon>Echinostomata</taxon>
        <taxon>Echinostomatoidea</taxon>
        <taxon>Fasciolidae</taxon>
        <taxon>Fasciolopsis</taxon>
    </lineage>
</organism>